<dbReference type="RefSeq" id="XP_070901308.1">
    <property type="nucleotide sequence ID" value="XM_071049111.1"/>
</dbReference>
<proteinExistence type="predicted"/>
<dbReference type="GeneID" id="98164275"/>
<protein>
    <submittedName>
        <fullName evidence="1">Uncharacterized protein</fullName>
    </submittedName>
</protein>
<organism evidence="1 2">
    <name type="scientific">Aspergillus pseudodeflectus</name>
    <dbReference type="NCBI Taxonomy" id="176178"/>
    <lineage>
        <taxon>Eukaryota</taxon>
        <taxon>Fungi</taxon>
        <taxon>Dikarya</taxon>
        <taxon>Ascomycota</taxon>
        <taxon>Pezizomycotina</taxon>
        <taxon>Eurotiomycetes</taxon>
        <taxon>Eurotiomycetidae</taxon>
        <taxon>Eurotiales</taxon>
        <taxon>Aspergillaceae</taxon>
        <taxon>Aspergillus</taxon>
        <taxon>Aspergillus subgen. Nidulantes</taxon>
    </lineage>
</organism>
<keyword evidence="2" id="KW-1185">Reference proteome</keyword>
<dbReference type="EMBL" id="JBFXLR010000012">
    <property type="protein sequence ID" value="KAL2854143.1"/>
    <property type="molecule type" value="Genomic_DNA"/>
</dbReference>
<gene>
    <name evidence="1" type="ORF">BJX68DRAFT_40021</name>
</gene>
<sequence>MCSRRKGDWRFLKSSYRSSNFTWTVMNLAREDILHGIAGEYSTEQKIKVSERSSDLIFLICGASVPLPVVQLGSEEISIGSTSHGDSNSSPYIPAFDGMNYSALPGSSLSCRIRLFQAAAGLVNLLGCVSARPLSLVFGHRESKATRMLLHDRVPILNMATKYMSGI</sequence>
<comment type="caution">
    <text evidence="1">The sequence shown here is derived from an EMBL/GenBank/DDBJ whole genome shotgun (WGS) entry which is preliminary data.</text>
</comment>
<accession>A0ABR4KSE1</accession>
<name>A0ABR4KSE1_9EURO</name>
<evidence type="ECO:0000313" key="2">
    <source>
        <dbReference type="Proteomes" id="UP001610444"/>
    </source>
</evidence>
<reference evidence="1 2" key="1">
    <citation type="submission" date="2024-07" db="EMBL/GenBank/DDBJ databases">
        <title>Section-level genome sequencing and comparative genomics of Aspergillus sections Usti and Cavernicolus.</title>
        <authorList>
            <consortium name="Lawrence Berkeley National Laboratory"/>
            <person name="Nybo J.L."/>
            <person name="Vesth T.C."/>
            <person name="Theobald S."/>
            <person name="Frisvad J.C."/>
            <person name="Larsen T.O."/>
            <person name="Kjaerboelling I."/>
            <person name="Rothschild-Mancinelli K."/>
            <person name="Lyhne E.K."/>
            <person name="Kogle M.E."/>
            <person name="Barry K."/>
            <person name="Clum A."/>
            <person name="Na H."/>
            <person name="Ledsgaard L."/>
            <person name="Lin J."/>
            <person name="Lipzen A."/>
            <person name="Kuo A."/>
            <person name="Riley R."/>
            <person name="Mondo S."/>
            <person name="LaButti K."/>
            <person name="Haridas S."/>
            <person name="Pangalinan J."/>
            <person name="Salamov A.A."/>
            <person name="Simmons B.A."/>
            <person name="Magnuson J.K."/>
            <person name="Chen J."/>
            <person name="Drula E."/>
            <person name="Henrissat B."/>
            <person name="Wiebenga A."/>
            <person name="Lubbers R.J."/>
            <person name="Gomes A.C."/>
            <person name="Macurrencykelacurrency M.R."/>
            <person name="Stajich J."/>
            <person name="Grigoriev I.V."/>
            <person name="Mortensen U.H."/>
            <person name="De vries R.P."/>
            <person name="Baker S.E."/>
            <person name="Andersen M.R."/>
        </authorList>
    </citation>
    <scope>NUCLEOTIDE SEQUENCE [LARGE SCALE GENOMIC DNA]</scope>
    <source>
        <strain evidence="1 2">CBS 756.74</strain>
    </source>
</reference>
<dbReference type="Proteomes" id="UP001610444">
    <property type="component" value="Unassembled WGS sequence"/>
</dbReference>
<evidence type="ECO:0000313" key="1">
    <source>
        <dbReference type="EMBL" id="KAL2854143.1"/>
    </source>
</evidence>